<dbReference type="Pfam" id="PF12867">
    <property type="entry name" value="DinB_2"/>
    <property type="match status" value="1"/>
</dbReference>
<dbReference type="Proteomes" id="UP000699691">
    <property type="component" value="Unassembled WGS sequence"/>
</dbReference>
<dbReference type="Gene3D" id="1.20.120.450">
    <property type="entry name" value="dinb family like domain"/>
    <property type="match status" value="1"/>
</dbReference>
<gene>
    <name evidence="2" type="ORF">KC573_03905</name>
</gene>
<proteinExistence type="predicted"/>
<dbReference type="InterPro" id="IPR034660">
    <property type="entry name" value="DinB/YfiT-like"/>
</dbReference>
<reference evidence="2" key="2">
    <citation type="journal article" date="2021" name="Microbiome">
        <title>Successional dynamics and alternative stable states in a saline activated sludge microbial community over 9 years.</title>
        <authorList>
            <person name="Wang Y."/>
            <person name="Ye J."/>
            <person name="Ju F."/>
            <person name="Liu L."/>
            <person name="Boyd J.A."/>
            <person name="Deng Y."/>
            <person name="Parks D.H."/>
            <person name="Jiang X."/>
            <person name="Yin X."/>
            <person name="Woodcroft B.J."/>
            <person name="Tyson G.W."/>
            <person name="Hugenholtz P."/>
            <person name="Polz M.F."/>
            <person name="Zhang T."/>
        </authorList>
    </citation>
    <scope>NUCLEOTIDE SEQUENCE</scope>
    <source>
        <strain evidence="2">HKST-UBA02</strain>
    </source>
</reference>
<dbReference type="EMBL" id="JAGQKY010000208">
    <property type="protein sequence ID" value="MCA9397950.1"/>
    <property type="molecule type" value="Genomic_DNA"/>
</dbReference>
<dbReference type="SUPFAM" id="SSF109854">
    <property type="entry name" value="DinB/YfiT-like putative metalloenzymes"/>
    <property type="match status" value="1"/>
</dbReference>
<feature type="domain" description="DinB-like" evidence="1">
    <location>
        <begin position="22"/>
        <end position="175"/>
    </location>
</feature>
<reference evidence="2" key="1">
    <citation type="submission" date="2020-04" db="EMBL/GenBank/DDBJ databases">
        <authorList>
            <person name="Zhang T."/>
        </authorList>
    </citation>
    <scope>NUCLEOTIDE SEQUENCE</scope>
    <source>
        <strain evidence="2">HKST-UBA02</strain>
    </source>
</reference>
<evidence type="ECO:0000313" key="2">
    <source>
        <dbReference type="EMBL" id="MCA9397950.1"/>
    </source>
</evidence>
<comment type="caution">
    <text evidence="2">The sequence shown here is derived from an EMBL/GenBank/DDBJ whole genome shotgun (WGS) entry which is preliminary data.</text>
</comment>
<protein>
    <submittedName>
        <fullName evidence="2">DinB family protein</fullName>
    </submittedName>
</protein>
<evidence type="ECO:0000259" key="1">
    <source>
        <dbReference type="Pfam" id="PF12867"/>
    </source>
</evidence>
<sequence length="183" mass="21327">MDEQSPETNQKPVPGQEQVIQQLQRSHEQLQQILHSVSTEQIQNAKLTDTWTTKDIIAHLAVWNWEMINEIQRILEDGATWDDYFVDEEKRNEFDINLVAERAGHSLDDVIKEWENSFQTLILTIQHLDGEQWQHQSSDSTWSSGHLEGQPITVYSLFDRISQGETHEAMHTRQIAEHFGVQI</sequence>
<accession>A0A955LWL7</accession>
<evidence type="ECO:0000313" key="3">
    <source>
        <dbReference type="Proteomes" id="UP000699691"/>
    </source>
</evidence>
<dbReference type="AlphaFoldDB" id="A0A955LWL7"/>
<dbReference type="InterPro" id="IPR024775">
    <property type="entry name" value="DinB-like"/>
</dbReference>
<organism evidence="2 3">
    <name type="scientific">candidate division WWE3 bacterium</name>
    <dbReference type="NCBI Taxonomy" id="2053526"/>
    <lineage>
        <taxon>Bacteria</taxon>
        <taxon>Katanobacteria</taxon>
    </lineage>
</organism>
<name>A0A955LWL7_UNCKA</name>